<dbReference type="GO" id="GO:0016020">
    <property type="term" value="C:membrane"/>
    <property type="evidence" value="ECO:0007669"/>
    <property type="project" value="UniProtKB-SubCell"/>
</dbReference>
<keyword evidence="8" id="KW-1185">Reference proteome</keyword>
<dbReference type="InterPro" id="IPR058533">
    <property type="entry name" value="Cation_efflux_TM"/>
</dbReference>
<dbReference type="InterPro" id="IPR027469">
    <property type="entry name" value="Cation_efflux_TMD_sf"/>
</dbReference>
<feature type="transmembrane region" description="Helical" evidence="5">
    <location>
        <begin position="78"/>
        <end position="107"/>
    </location>
</feature>
<evidence type="ECO:0000256" key="3">
    <source>
        <dbReference type="ARBA" id="ARBA00022989"/>
    </source>
</evidence>
<feature type="transmembrane region" description="Helical" evidence="5">
    <location>
        <begin position="186"/>
        <end position="204"/>
    </location>
</feature>
<evidence type="ECO:0000259" key="6">
    <source>
        <dbReference type="Pfam" id="PF01545"/>
    </source>
</evidence>
<feature type="transmembrane region" description="Helical" evidence="5">
    <location>
        <begin position="159"/>
        <end position="180"/>
    </location>
</feature>
<organism evidence="7 8">
    <name type="scientific">Streptococcus minor</name>
    <dbReference type="NCBI Taxonomy" id="229549"/>
    <lineage>
        <taxon>Bacteria</taxon>
        <taxon>Bacillati</taxon>
        <taxon>Bacillota</taxon>
        <taxon>Bacilli</taxon>
        <taxon>Lactobacillales</taxon>
        <taxon>Streptococcaceae</taxon>
        <taxon>Streptococcus</taxon>
    </lineage>
</organism>
<reference evidence="7 8" key="1">
    <citation type="submission" date="2018-11" db="EMBL/GenBank/DDBJ databases">
        <title>Genomes From Bacteria Associated with the Canine Oral Cavity: a Test Case for Automated Genome-Based Taxonomic Assignment.</title>
        <authorList>
            <person name="Coil D.A."/>
            <person name="Jospin G."/>
            <person name="Darling A.E."/>
            <person name="Wallis C."/>
            <person name="Davis I.J."/>
            <person name="Harris S."/>
            <person name="Eisen J.A."/>
            <person name="Holcombe L.J."/>
            <person name="O'Flynn C."/>
        </authorList>
    </citation>
    <scope>NUCLEOTIDE SEQUENCE [LARGE SCALE GENOMIC DNA]</scope>
    <source>
        <strain evidence="7 8">OH4621_COT-116</strain>
    </source>
</reference>
<dbReference type="Proteomes" id="UP000281771">
    <property type="component" value="Unassembled WGS sequence"/>
</dbReference>
<evidence type="ECO:0000256" key="1">
    <source>
        <dbReference type="ARBA" id="ARBA00004141"/>
    </source>
</evidence>
<gene>
    <name evidence="7" type="ORF">EII38_02445</name>
</gene>
<protein>
    <submittedName>
        <fullName evidence="7">Cation transporter</fullName>
    </submittedName>
</protein>
<name>A0A3P1VGF9_9STRE</name>
<dbReference type="Gene3D" id="1.20.1510.10">
    <property type="entry name" value="Cation efflux protein transmembrane domain"/>
    <property type="match status" value="1"/>
</dbReference>
<dbReference type="RefSeq" id="WP_018167615.1">
    <property type="nucleotide sequence ID" value="NZ_RQZA01000001.1"/>
</dbReference>
<dbReference type="AlphaFoldDB" id="A0A3P1VGF9"/>
<feature type="transmembrane region" description="Helical" evidence="5">
    <location>
        <begin position="119"/>
        <end position="139"/>
    </location>
</feature>
<feature type="transmembrane region" description="Helical" evidence="5">
    <location>
        <begin position="12"/>
        <end position="31"/>
    </location>
</feature>
<dbReference type="Pfam" id="PF01545">
    <property type="entry name" value="Cation_efflux"/>
    <property type="match status" value="1"/>
</dbReference>
<dbReference type="EMBL" id="RQZA01000001">
    <property type="protein sequence ID" value="RRD32615.1"/>
    <property type="molecule type" value="Genomic_DNA"/>
</dbReference>
<evidence type="ECO:0000256" key="5">
    <source>
        <dbReference type="SAM" id="Phobius"/>
    </source>
</evidence>
<feature type="transmembrane region" description="Helical" evidence="5">
    <location>
        <begin position="37"/>
        <end position="57"/>
    </location>
</feature>
<dbReference type="STRING" id="1123309.GCA_000377005_01696"/>
<evidence type="ECO:0000313" key="8">
    <source>
        <dbReference type="Proteomes" id="UP000281771"/>
    </source>
</evidence>
<evidence type="ECO:0000256" key="2">
    <source>
        <dbReference type="ARBA" id="ARBA00022692"/>
    </source>
</evidence>
<dbReference type="GO" id="GO:0008324">
    <property type="term" value="F:monoatomic cation transmembrane transporter activity"/>
    <property type="evidence" value="ECO:0007669"/>
    <property type="project" value="InterPro"/>
</dbReference>
<feature type="domain" description="Cation efflux protein transmembrane" evidence="6">
    <location>
        <begin position="11"/>
        <end position="217"/>
    </location>
</feature>
<keyword evidence="2 5" id="KW-0812">Transmembrane</keyword>
<keyword evidence="4 5" id="KW-0472">Membrane</keyword>
<evidence type="ECO:0000256" key="4">
    <source>
        <dbReference type="ARBA" id="ARBA00023136"/>
    </source>
</evidence>
<keyword evidence="3 5" id="KW-1133">Transmembrane helix</keyword>
<dbReference type="SUPFAM" id="SSF161111">
    <property type="entry name" value="Cation efflux protein transmembrane domain-like"/>
    <property type="match status" value="1"/>
</dbReference>
<accession>A0A3P1VGF9</accession>
<comment type="subcellular location">
    <subcellularLocation>
        <location evidence="1">Membrane</location>
        <topology evidence="1">Multi-pass membrane protein</topology>
    </subcellularLocation>
</comment>
<evidence type="ECO:0000313" key="7">
    <source>
        <dbReference type="EMBL" id="RRD32615.1"/>
    </source>
</evidence>
<comment type="caution">
    <text evidence="7">The sequence shown here is derived from an EMBL/GenBank/DDBJ whole genome shotgun (WGS) entry which is preliminary data.</text>
</comment>
<proteinExistence type="predicted"/>
<sequence length="300" mass="33044">MNRKIIERQSLIVSVAVNFIIGISGLLIYIVTNLNALLLDGVFSLIAFVSSLAALFISRNSHRTTESFPNGMYFLEPLYGILKSIATLLLLIITLLETSASAYAYFIHNEGQAMVTGPVLPYTIAMVILCFGLGTYNSAQNKKINNMSTMLAAESRGNYIDGLISAGVGVAIIALSLVDINGPLGFLHYTGDFFITLVLVAISLKDPLTVLSYSFKEFARSTVQSDDIYDTVLEIFHQVLNSQADKLDILIFKQGMYIKVKIHILTPEDLQLVDTLASKKSEFADLLAQEFDHCSLEFSF</sequence>